<feature type="chain" id="PRO_5045033285" description="DUF4139 domain-containing protein" evidence="1">
    <location>
        <begin position="22"/>
        <end position="434"/>
    </location>
</feature>
<proteinExistence type="predicted"/>
<evidence type="ECO:0008006" key="5">
    <source>
        <dbReference type="Google" id="ProtNLM"/>
    </source>
</evidence>
<dbReference type="Proteomes" id="UP001596297">
    <property type="component" value="Unassembled WGS sequence"/>
</dbReference>
<dbReference type="EMBL" id="JBHSWD010000006">
    <property type="protein sequence ID" value="MFC6593133.1"/>
    <property type="molecule type" value="Genomic_DNA"/>
</dbReference>
<evidence type="ECO:0000256" key="1">
    <source>
        <dbReference type="SAM" id="SignalP"/>
    </source>
</evidence>
<evidence type="ECO:0000313" key="4">
    <source>
        <dbReference type="Proteomes" id="UP001596297"/>
    </source>
</evidence>
<dbReference type="EMBL" id="JBHSWD010000006">
    <property type="protein sequence ID" value="MFC6593206.1"/>
    <property type="molecule type" value="Genomic_DNA"/>
</dbReference>
<feature type="signal peptide" evidence="1">
    <location>
        <begin position="1"/>
        <end position="21"/>
    </location>
</feature>
<evidence type="ECO:0000313" key="2">
    <source>
        <dbReference type="EMBL" id="MFC6593133.1"/>
    </source>
</evidence>
<protein>
    <recommendedName>
        <fullName evidence="5">DUF4139 domain-containing protein</fullName>
    </recommendedName>
</protein>
<sequence>MNKHILLLLAAVTLASASAQSAVTATSGVLNTDLRLYQDFAEVRTPITSSGTRLDIMWPQSAWSGLIRESLNLEGLPYKQAVHRRGENWLRGLEGRPLTLLEDGQKQTVTLVRADDVLIRDVDGMYRRVNLADLAFPEVPPGRASEPLMVTSFDLEGAGSGTLTYLTHSLSWTPRYTLTVDSGGTPLLSALADITNGTNLAYQVAGTELLAGDVSLVTSYVSGFDPSRVTQATFASGEYAAAPANISARESLNGIYRYALTEALSLPAESTVTLPFMQPGLSEFESYAGLERGFNPSNDSGVLNRMYRFKADLPLPGGNLTVREGNRLTGQTRIRETAPGQPVDFILGRDPDVSYDRTVKMLAESRVSRTYQVTYLLESAKKTAVKVELTENTYNDRVTLSGEGVTKQGGSAQIKLELPAEGKVTRTFKVVIPQ</sequence>
<reference evidence="4" key="2">
    <citation type="journal article" date="2019" name="Int. J. Syst. Evol. Microbiol.">
        <title>The Global Catalogue of Microorganisms (GCM) 10K type strain sequencing project: providing services to taxonomists for standard genome sequencing and annotation.</title>
        <authorList>
            <consortium name="The Broad Institute Genomics Platform"/>
            <consortium name="The Broad Institute Genome Sequencing Center for Infectious Disease"/>
            <person name="Wu L."/>
            <person name="Ma J."/>
        </authorList>
    </citation>
    <scope>NUCLEOTIDE SEQUENCE [LARGE SCALE GENOMIC DNA]</scope>
    <source>
        <strain evidence="4">CGMCC 1.15772</strain>
    </source>
</reference>
<reference evidence="2" key="1">
    <citation type="journal article" date="2014" name="Int. J. Syst. Evol. Microbiol.">
        <title>Complete genome of a new Firmicutes species belonging to the dominant human colonic microbiota ('Ruminococcus bicirculans') reveals two chromosomes and a selective capacity to utilize plant glucans.</title>
        <authorList>
            <consortium name="NISC Comparative Sequencing Program"/>
            <person name="Wegmann U."/>
            <person name="Louis P."/>
            <person name="Goesmann A."/>
            <person name="Henrissat B."/>
            <person name="Duncan S.H."/>
            <person name="Flint H.J."/>
        </authorList>
    </citation>
    <scope>NUCLEOTIDE SEQUENCE</scope>
    <source>
        <strain evidence="2">NBRC 112440</strain>
    </source>
</reference>
<dbReference type="PANTHER" id="PTHR38075">
    <property type="entry name" value="DUF4139 DOMAIN-CONTAINING PROTEIN"/>
    <property type="match status" value="1"/>
</dbReference>
<gene>
    <name evidence="2" type="ORF">ACFP81_14675</name>
    <name evidence="3" type="ORF">ACFP81_15080</name>
</gene>
<organism evidence="2 4">
    <name type="scientific">Deinococcus lacus</name>
    <dbReference type="NCBI Taxonomy" id="392561"/>
    <lineage>
        <taxon>Bacteria</taxon>
        <taxon>Thermotogati</taxon>
        <taxon>Deinococcota</taxon>
        <taxon>Deinococci</taxon>
        <taxon>Deinococcales</taxon>
        <taxon>Deinococcaceae</taxon>
        <taxon>Deinococcus</taxon>
    </lineage>
</organism>
<keyword evidence="4" id="KW-1185">Reference proteome</keyword>
<name>A0ABW1YGI3_9DEIO</name>
<reference evidence="2" key="3">
    <citation type="submission" date="2024-09" db="EMBL/GenBank/DDBJ databases">
        <authorList>
            <person name="Sun Q."/>
            <person name="Mori K."/>
        </authorList>
    </citation>
    <scope>NUCLEOTIDE SEQUENCE</scope>
    <source>
        <strain evidence="2">NBRC 112440</strain>
    </source>
</reference>
<dbReference type="RefSeq" id="WP_380084208.1">
    <property type="nucleotide sequence ID" value="NZ_JBHSWD010000006.1"/>
</dbReference>
<evidence type="ECO:0000313" key="3">
    <source>
        <dbReference type="EMBL" id="MFC6593206.1"/>
    </source>
</evidence>
<comment type="caution">
    <text evidence="2">The sequence shown here is derived from an EMBL/GenBank/DDBJ whole genome shotgun (WGS) entry which is preliminary data.</text>
</comment>
<accession>A0ABW1YGI3</accession>
<dbReference type="PANTHER" id="PTHR38075:SF1">
    <property type="entry name" value="DUF4139 DOMAIN-CONTAINING PROTEIN"/>
    <property type="match status" value="1"/>
</dbReference>
<keyword evidence="1" id="KW-0732">Signal</keyword>